<dbReference type="AlphaFoldDB" id="A0A250WPL4"/>
<feature type="domain" description="HMG box" evidence="4">
    <location>
        <begin position="266"/>
        <end position="336"/>
    </location>
</feature>
<feature type="region of interest" description="Disordered" evidence="3">
    <location>
        <begin position="1"/>
        <end position="26"/>
    </location>
</feature>
<dbReference type="SMART" id="SM00398">
    <property type="entry name" value="HMG"/>
    <property type="match status" value="2"/>
</dbReference>
<feature type="region of interest" description="Disordered" evidence="3">
    <location>
        <begin position="85"/>
        <end position="104"/>
    </location>
</feature>
<comment type="caution">
    <text evidence="5">The sequence shown here is derived from an EMBL/GenBank/DDBJ whole genome shotgun (WGS) entry which is preliminary data.</text>
</comment>
<evidence type="ECO:0000259" key="4">
    <source>
        <dbReference type="PROSITE" id="PS50118"/>
    </source>
</evidence>
<name>A0A250WPL4_9CHLO</name>
<reference evidence="5 6" key="1">
    <citation type="submission" date="2017-08" db="EMBL/GenBank/DDBJ databases">
        <title>Acidophilic green algal genome provides insights into adaptation to an acidic environment.</title>
        <authorList>
            <person name="Hirooka S."/>
            <person name="Hirose Y."/>
            <person name="Kanesaki Y."/>
            <person name="Higuchi S."/>
            <person name="Fujiwara T."/>
            <person name="Onuma R."/>
            <person name="Era A."/>
            <person name="Ohbayashi R."/>
            <person name="Uzuka A."/>
            <person name="Nozaki H."/>
            <person name="Yoshikawa H."/>
            <person name="Miyagishima S.Y."/>
        </authorList>
    </citation>
    <scope>NUCLEOTIDE SEQUENCE [LARGE SCALE GENOMIC DNA]</scope>
    <source>
        <strain evidence="5 6">NIES-2499</strain>
    </source>
</reference>
<keyword evidence="2" id="KW-0539">Nucleus</keyword>
<gene>
    <name evidence="5" type="ORF">CEUSTIGMA_g241.t1</name>
</gene>
<dbReference type="PROSITE" id="PS50118">
    <property type="entry name" value="HMG_BOX_2"/>
    <property type="match status" value="2"/>
</dbReference>
<dbReference type="CDD" id="cd00084">
    <property type="entry name" value="HMG-box_SF"/>
    <property type="match status" value="2"/>
</dbReference>
<feature type="region of interest" description="Disordered" evidence="3">
    <location>
        <begin position="115"/>
        <end position="173"/>
    </location>
</feature>
<dbReference type="EMBL" id="BEGY01000001">
    <property type="protein sequence ID" value="GAX72785.1"/>
    <property type="molecule type" value="Genomic_DNA"/>
</dbReference>
<dbReference type="STRING" id="1157962.A0A250WPL4"/>
<feature type="compositionally biased region" description="Polar residues" evidence="3">
    <location>
        <begin position="125"/>
        <end position="139"/>
    </location>
</feature>
<feature type="compositionally biased region" description="Basic residues" evidence="3">
    <location>
        <begin position="474"/>
        <end position="486"/>
    </location>
</feature>
<feature type="domain" description="HMG box" evidence="4">
    <location>
        <begin position="363"/>
        <end position="431"/>
    </location>
</feature>
<dbReference type="Proteomes" id="UP000232323">
    <property type="component" value="Unassembled WGS sequence"/>
</dbReference>
<feature type="compositionally biased region" description="Polar residues" evidence="3">
    <location>
        <begin position="1"/>
        <end position="12"/>
    </location>
</feature>
<dbReference type="Gene3D" id="1.10.30.10">
    <property type="entry name" value="High mobility group box domain"/>
    <property type="match status" value="2"/>
</dbReference>
<feature type="region of interest" description="Disordered" evidence="3">
    <location>
        <begin position="474"/>
        <end position="498"/>
    </location>
</feature>
<feature type="DNA-binding region" description="HMG box" evidence="2">
    <location>
        <begin position="266"/>
        <end position="336"/>
    </location>
</feature>
<proteinExistence type="predicted"/>
<evidence type="ECO:0000256" key="2">
    <source>
        <dbReference type="PROSITE-ProRule" id="PRU00267"/>
    </source>
</evidence>
<organism evidence="5 6">
    <name type="scientific">Chlamydomonas eustigma</name>
    <dbReference type="NCBI Taxonomy" id="1157962"/>
    <lineage>
        <taxon>Eukaryota</taxon>
        <taxon>Viridiplantae</taxon>
        <taxon>Chlorophyta</taxon>
        <taxon>core chlorophytes</taxon>
        <taxon>Chlorophyceae</taxon>
        <taxon>CS clade</taxon>
        <taxon>Chlamydomonadales</taxon>
        <taxon>Chlamydomonadaceae</taxon>
        <taxon>Chlamydomonas</taxon>
    </lineage>
</organism>
<accession>A0A250WPL4</accession>
<dbReference type="InterPro" id="IPR009071">
    <property type="entry name" value="HMG_box_dom"/>
</dbReference>
<evidence type="ECO:0000256" key="1">
    <source>
        <dbReference type="ARBA" id="ARBA00023125"/>
    </source>
</evidence>
<evidence type="ECO:0000256" key="3">
    <source>
        <dbReference type="SAM" id="MobiDB-lite"/>
    </source>
</evidence>
<dbReference type="PANTHER" id="PTHR48112">
    <property type="entry name" value="HIGH MOBILITY GROUP PROTEIN DSP1"/>
    <property type="match status" value="1"/>
</dbReference>
<dbReference type="InterPro" id="IPR050342">
    <property type="entry name" value="HMGB"/>
</dbReference>
<dbReference type="SUPFAM" id="SSF47095">
    <property type="entry name" value="HMG-box"/>
    <property type="match status" value="2"/>
</dbReference>
<feature type="compositionally biased region" description="Polar residues" evidence="3">
    <location>
        <begin position="93"/>
        <end position="103"/>
    </location>
</feature>
<feature type="DNA-binding region" description="HMG box" evidence="2">
    <location>
        <begin position="363"/>
        <end position="431"/>
    </location>
</feature>
<keyword evidence="1 2" id="KW-0238">DNA-binding</keyword>
<dbReference type="GO" id="GO:0005634">
    <property type="term" value="C:nucleus"/>
    <property type="evidence" value="ECO:0007669"/>
    <property type="project" value="UniProtKB-UniRule"/>
</dbReference>
<evidence type="ECO:0000313" key="6">
    <source>
        <dbReference type="Proteomes" id="UP000232323"/>
    </source>
</evidence>
<feature type="compositionally biased region" description="Basic and acidic residues" evidence="3">
    <location>
        <begin position="249"/>
        <end position="267"/>
    </location>
</feature>
<dbReference type="GO" id="GO:0003677">
    <property type="term" value="F:DNA binding"/>
    <property type="evidence" value="ECO:0007669"/>
    <property type="project" value="UniProtKB-UniRule"/>
</dbReference>
<dbReference type="OrthoDB" id="550908at2759"/>
<keyword evidence="6" id="KW-1185">Reference proteome</keyword>
<feature type="compositionally biased region" description="Basic and acidic residues" evidence="3">
    <location>
        <begin position="221"/>
        <end position="235"/>
    </location>
</feature>
<sequence>MKNSTLNSTSFLTAVKEPSEPEAQTHLPLSLSVGEELVANVPKHPDNIKINTADQKMDFEDGSGNAVKPYPALLELPEVCVTSRGPACKDSTESPNLLPSASMNLGKKSQGLLHKASTLKRPTLKVSTKTGSDSVSNSVGKDLVKPQLQDGSSASELSDHVQPPAAPPAKLAAKSSVIMRKISITKPAATSVLHIPDTSPQVCTQLEITQTDTKNLNSEETPPRDNSCDPDAPKERKPKMSLLSKKGALKGDTEDPKQGGSKPDKRPQVKSAFQIFAGKMRAKVQSELPEGVNVFTEASKRLSQIWQGFTAEEKIPFEKEAAADKAAKSEAVDAWKKSNPKKRPCSDATATAATASHDALMQAAKPQNAFSLFCRDYRPQVKEDCPDINPQDLFRILQDTWKEANKEVKAVYEEEAKALRESFKAVSATNERITAKAPDSSDFKSRRGEMNLREADDVVEVTIPFKKGAVCPAKRSKNSLSKKRGKGASMKAARRMEDDSAAGRLLEAGMDKEEDEVDDWGWTQEAQAGMILCRSLDGKKFVVARENEGLDSVGLVDSRAVKHQRLHGPDATCQVPLQMLEEYEEYEKRFKAELHDRIARDGALDLDDLPPGSALEMCFVLGKLREPDQLLSKVDNKMGITDTVIRVPAMM</sequence>
<feature type="region of interest" description="Disordered" evidence="3">
    <location>
        <begin position="213"/>
        <end position="269"/>
    </location>
</feature>
<dbReference type="InterPro" id="IPR036910">
    <property type="entry name" value="HMG_box_dom_sf"/>
</dbReference>
<protein>
    <recommendedName>
        <fullName evidence="4">HMG box domain-containing protein</fullName>
    </recommendedName>
</protein>
<dbReference type="Pfam" id="PF00505">
    <property type="entry name" value="HMG_box"/>
    <property type="match status" value="2"/>
</dbReference>
<evidence type="ECO:0000313" key="5">
    <source>
        <dbReference type="EMBL" id="GAX72785.1"/>
    </source>
</evidence>